<evidence type="ECO:0000313" key="3">
    <source>
        <dbReference type="Proteomes" id="UP000634136"/>
    </source>
</evidence>
<gene>
    <name evidence="2" type="ORF">G2W53_033014</name>
</gene>
<reference evidence="2" key="1">
    <citation type="submission" date="2020-09" db="EMBL/GenBank/DDBJ databases">
        <title>Genome-Enabled Discovery of Anthraquinone Biosynthesis in Senna tora.</title>
        <authorList>
            <person name="Kang S.-H."/>
            <person name="Pandey R.P."/>
            <person name="Lee C.-M."/>
            <person name="Sim J.-S."/>
            <person name="Jeong J.-T."/>
            <person name="Choi B.-S."/>
            <person name="Jung M."/>
            <person name="Ginzburg D."/>
            <person name="Zhao K."/>
            <person name="Won S.Y."/>
            <person name="Oh T.-J."/>
            <person name="Yu Y."/>
            <person name="Kim N.-H."/>
            <person name="Lee O.R."/>
            <person name="Lee T.-H."/>
            <person name="Bashyal P."/>
            <person name="Kim T.-S."/>
            <person name="Lee W.-H."/>
            <person name="Kawkins C."/>
            <person name="Kim C.-K."/>
            <person name="Kim J.S."/>
            <person name="Ahn B.O."/>
            <person name="Rhee S.Y."/>
            <person name="Sohng J.K."/>
        </authorList>
    </citation>
    <scope>NUCLEOTIDE SEQUENCE</scope>
    <source>
        <tissue evidence="2">Leaf</tissue>
    </source>
</reference>
<sequence length="73" mass="8149">MQTWSNGISRMLGSQRGGSLDSKGEQVKALEYSSCDFSHLTACEIQWEGHCNDGAHVSFLKLMCQRATSRRLI</sequence>
<protein>
    <submittedName>
        <fullName evidence="2">Uncharacterized protein</fullName>
    </submittedName>
</protein>
<dbReference type="Proteomes" id="UP000634136">
    <property type="component" value="Unassembled WGS sequence"/>
</dbReference>
<evidence type="ECO:0000313" key="2">
    <source>
        <dbReference type="EMBL" id="KAF7812038.1"/>
    </source>
</evidence>
<keyword evidence="3" id="KW-1185">Reference proteome</keyword>
<accession>A0A834SYH7</accession>
<name>A0A834SYH7_9FABA</name>
<dbReference type="AlphaFoldDB" id="A0A834SYH7"/>
<comment type="caution">
    <text evidence="2">The sequence shown here is derived from an EMBL/GenBank/DDBJ whole genome shotgun (WGS) entry which is preliminary data.</text>
</comment>
<dbReference type="EMBL" id="JAAIUW010000010">
    <property type="protein sequence ID" value="KAF7812038.1"/>
    <property type="molecule type" value="Genomic_DNA"/>
</dbReference>
<proteinExistence type="predicted"/>
<evidence type="ECO:0000256" key="1">
    <source>
        <dbReference type="SAM" id="MobiDB-lite"/>
    </source>
</evidence>
<feature type="region of interest" description="Disordered" evidence="1">
    <location>
        <begin position="1"/>
        <end position="21"/>
    </location>
</feature>
<organism evidence="2 3">
    <name type="scientific">Senna tora</name>
    <dbReference type="NCBI Taxonomy" id="362788"/>
    <lineage>
        <taxon>Eukaryota</taxon>
        <taxon>Viridiplantae</taxon>
        <taxon>Streptophyta</taxon>
        <taxon>Embryophyta</taxon>
        <taxon>Tracheophyta</taxon>
        <taxon>Spermatophyta</taxon>
        <taxon>Magnoliopsida</taxon>
        <taxon>eudicotyledons</taxon>
        <taxon>Gunneridae</taxon>
        <taxon>Pentapetalae</taxon>
        <taxon>rosids</taxon>
        <taxon>fabids</taxon>
        <taxon>Fabales</taxon>
        <taxon>Fabaceae</taxon>
        <taxon>Caesalpinioideae</taxon>
        <taxon>Cassia clade</taxon>
        <taxon>Senna</taxon>
    </lineage>
</organism>